<evidence type="ECO:0000313" key="2">
    <source>
        <dbReference type="Proteomes" id="UP000248054"/>
    </source>
</evidence>
<dbReference type="OrthoDB" id="1435813at2"/>
<dbReference type="RefSeq" id="WP_110476555.1">
    <property type="nucleotide sequence ID" value="NZ_BMWQ01000013.1"/>
</dbReference>
<proteinExistence type="predicted"/>
<dbReference type="Proteomes" id="UP000248054">
    <property type="component" value="Unassembled WGS sequence"/>
</dbReference>
<keyword evidence="2" id="KW-1185">Reference proteome</keyword>
<protein>
    <submittedName>
        <fullName evidence="1">Uncharacterized protein</fullName>
    </submittedName>
</protein>
<dbReference type="EMBL" id="QJTD01000012">
    <property type="protein sequence ID" value="PYE79256.1"/>
    <property type="molecule type" value="Genomic_DNA"/>
</dbReference>
<gene>
    <name evidence="1" type="ORF">DFQ11_1122</name>
</gene>
<dbReference type="AlphaFoldDB" id="A0A2V4XBZ9"/>
<organism evidence="1 2">
    <name type="scientific">Winogradskyella epiphytica</name>
    <dbReference type="NCBI Taxonomy" id="262005"/>
    <lineage>
        <taxon>Bacteria</taxon>
        <taxon>Pseudomonadati</taxon>
        <taxon>Bacteroidota</taxon>
        <taxon>Flavobacteriia</taxon>
        <taxon>Flavobacteriales</taxon>
        <taxon>Flavobacteriaceae</taxon>
        <taxon>Winogradskyella</taxon>
    </lineage>
</organism>
<sequence length="150" mass="18057">MRVTTFPDWTFDYEETRMGWYNINATRITGNQIGIDGTDEYSGLERIISDIVDFELTQNRTHSYWNNVFVEIFKSNRIIFYNNLDLEKPNDHFKSWVIKLYDVELYFKSSEPEIRLIRNERRLYSKKWAEFSGIEFYKLINEIKPAANTV</sequence>
<reference evidence="1 2" key="1">
    <citation type="submission" date="2018-06" db="EMBL/GenBank/DDBJ databases">
        <title>Genomic Encyclopedia of Type Strains, Phase III (KMG-III): the genomes of soil and plant-associated and newly described type strains.</title>
        <authorList>
            <person name="Whitman W."/>
        </authorList>
    </citation>
    <scope>NUCLEOTIDE SEQUENCE [LARGE SCALE GENOMIC DNA]</scope>
    <source>
        <strain evidence="1 2">CECT 7945</strain>
    </source>
</reference>
<evidence type="ECO:0000313" key="1">
    <source>
        <dbReference type="EMBL" id="PYE79256.1"/>
    </source>
</evidence>
<comment type="caution">
    <text evidence="1">The sequence shown here is derived from an EMBL/GenBank/DDBJ whole genome shotgun (WGS) entry which is preliminary data.</text>
</comment>
<name>A0A2V4XBZ9_9FLAO</name>
<accession>A0A2V4XBZ9</accession>